<keyword evidence="3" id="KW-0812">Transmembrane</keyword>
<accession>A0ABX2ATH5</accession>
<proteinExistence type="predicted"/>
<organism evidence="4 5">
    <name type="scientific">Xylanibacter rodentium</name>
    <dbReference type="NCBI Taxonomy" id="2736289"/>
    <lineage>
        <taxon>Bacteria</taxon>
        <taxon>Pseudomonadati</taxon>
        <taxon>Bacteroidota</taxon>
        <taxon>Bacteroidia</taxon>
        <taxon>Bacteroidales</taxon>
        <taxon>Prevotellaceae</taxon>
        <taxon>Xylanibacter</taxon>
    </lineage>
</organism>
<dbReference type="Proteomes" id="UP001193734">
    <property type="component" value="Unassembled WGS sequence"/>
</dbReference>
<protein>
    <recommendedName>
        <fullName evidence="6">Tetratricopeptide repeat protein</fullName>
    </recommendedName>
</protein>
<evidence type="ECO:0000256" key="3">
    <source>
        <dbReference type="SAM" id="Phobius"/>
    </source>
</evidence>
<keyword evidence="3" id="KW-1133">Transmembrane helix</keyword>
<dbReference type="InterPro" id="IPR011990">
    <property type="entry name" value="TPR-like_helical_dom_sf"/>
</dbReference>
<sequence>MKKLFILLIFASVVWGCGKNATHKNLETIDSLIGKDLIDSAKTVIGGLSIEDVDDKSVLAYYNMLSYQIEFRLGNIPENDSLINYSIDYYKARNDKEKLTRSYYYKGRIVYKRGLLKEGVVYLKEAEEYSKDIDDYVLKSRIENILANWNLYGGESVLALVHGKQAVKYAELSDDKERLLYSLTSLMVIYESLDMDDSARYYKDKCPPLIPYIPEKDRAVFLANMANDYAIIGTEKAKDYAFQSLKIKELASTYRVLSDIYIAEKNMNEAERSLKRGLEICDDDLQMEVNLLNDMSELKHLVGETDEAARLSKRVIAMSDSLQRKWDNDSIKEAQHRFKAQKDSQNSKDKISEISITASVIVVVLLVGSCIVVYYNVRKRRKAKLIIDGQQEQINDQQEQISSQQDKITDYEKEAAVAARRIEKLADKEQEYKRAADNLRRNMKNMEKRHDRNIEEAQQCMAERVAKGHELWKILYSGGKMVAWTKEERDLFIEYYKTIKPEFARQSSLSQSMLFYNMLLDMGKTEEDILAIMGLTLSALRTMKSRMKKENTDNQDGQDNQDNQVV</sequence>
<dbReference type="Gene3D" id="1.25.40.10">
    <property type="entry name" value="Tetratricopeptide repeat domain"/>
    <property type="match status" value="2"/>
</dbReference>
<feature type="coiled-coil region" evidence="1">
    <location>
        <begin position="380"/>
        <end position="463"/>
    </location>
</feature>
<feature type="transmembrane region" description="Helical" evidence="3">
    <location>
        <begin position="354"/>
        <end position="377"/>
    </location>
</feature>
<evidence type="ECO:0000313" key="4">
    <source>
        <dbReference type="EMBL" id="NPE13871.1"/>
    </source>
</evidence>
<feature type="compositionally biased region" description="Low complexity" evidence="2">
    <location>
        <begin position="554"/>
        <end position="566"/>
    </location>
</feature>
<gene>
    <name evidence="4" type="ORF">HPS55_05950</name>
</gene>
<dbReference type="GeneID" id="82157303"/>
<evidence type="ECO:0008006" key="6">
    <source>
        <dbReference type="Google" id="ProtNLM"/>
    </source>
</evidence>
<keyword evidence="5" id="KW-1185">Reference proteome</keyword>
<dbReference type="EMBL" id="JABKKE010000007">
    <property type="protein sequence ID" value="NPE13871.1"/>
    <property type="molecule type" value="Genomic_DNA"/>
</dbReference>
<dbReference type="SUPFAM" id="SSF48452">
    <property type="entry name" value="TPR-like"/>
    <property type="match status" value="1"/>
</dbReference>
<evidence type="ECO:0000256" key="1">
    <source>
        <dbReference type="SAM" id="Coils"/>
    </source>
</evidence>
<evidence type="ECO:0000256" key="2">
    <source>
        <dbReference type="SAM" id="MobiDB-lite"/>
    </source>
</evidence>
<dbReference type="RefSeq" id="WP_172324748.1">
    <property type="nucleotide sequence ID" value="NZ_CASGIA010000009.1"/>
</dbReference>
<reference evidence="4 5" key="1">
    <citation type="submission" date="2020-05" db="EMBL/GenBank/DDBJ databases">
        <title>Distinct polysaccharide utilization as determinants for interspecies competition between intestinal Prevotella spp.</title>
        <authorList>
            <person name="Galvez E.J.C."/>
            <person name="Iljazovic A."/>
            <person name="Strowig T."/>
        </authorList>
    </citation>
    <scope>NUCLEOTIDE SEQUENCE [LARGE SCALE GENOMIC DNA]</scope>
    <source>
        <strain evidence="4 5">PROD</strain>
    </source>
</reference>
<comment type="caution">
    <text evidence="4">The sequence shown here is derived from an EMBL/GenBank/DDBJ whole genome shotgun (WGS) entry which is preliminary data.</text>
</comment>
<keyword evidence="3" id="KW-0472">Membrane</keyword>
<evidence type="ECO:0000313" key="5">
    <source>
        <dbReference type="Proteomes" id="UP001193734"/>
    </source>
</evidence>
<keyword evidence="1" id="KW-0175">Coiled coil</keyword>
<name>A0ABX2ATH5_9BACT</name>
<feature type="region of interest" description="Disordered" evidence="2">
    <location>
        <begin position="546"/>
        <end position="566"/>
    </location>
</feature>